<name>A0A9P7XIP1_9FUNG</name>
<gene>
    <name evidence="2" type="ORF">KI688_007305</name>
</gene>
<protein>
    <recommendedName>
        <fullName evidence="1">DUF6589 domain-containing protein</fullName>
    </recommendedName>
</protein>
<feature type="domain" description="DUF6589" evidence="1">
    <location>
        <begin position="30"/>
        <end position="145"/>
    </location>
</feature>
<comment type="caution">
    <text evidence="2">The sequence shown here is derived from an EMBL/GenBank/DDBJ whole genome shotgun (WGS) entry which is preliminary data.</text>
</comment>
<proteinExistence type="predicted"/>
<accession>A0A9P7XIP1</accession>
<dbReference type="EMBL" id="JAHRHY010000024">
    <property type="protein sequence ID" value="KAG9061327.1"/>
    <property type="molecule type" value="Genomic_DNA"/>
</dbReference>
<sequence>MNKSAPTLFRPVEERPDADTNHFFPNDGDLEAFFNTCQSHVSDSIVRSLPEGSTTSAIPVVPVEQLDLVKSIVFPLPVMKLDESTIAGNLSVLQRITEVNLNLPKIWFADPKNTIVAGDQMTVSRLLTLKVHRSFGPDPYHSLSWSPGTLASIACLLNRKHLSKDKLVFHAVDELLRISFDAKVQLLYQSLRDHAVSYEWLFRTSQKLSPSHVAPNLRHRCLAFRVLPPTPTPFFSCAMWLSTLSLARPS</sequence>
<evidence type="ECO:0000313" key="2">
    <source>
        <dbReference type="EMBL" id="KAG9061327.1"/>
    </source>
</evidence>
<dbReference type="AlphaFoldDB" id="A0A9P7XIP1"/>
<reference evidence="2" key="1">
    <citation type="submission" date="2021-06" db="EMBL/GenBank/DDBJ databases">
        <title>Genome Sequence of Mortierella hyaline Strain SCG-10, a Cold-Adapted, Nitrate-Reducing Fungus Isolated from Soil in Minnesota, USA.</title>
        <authorList>
            <person name="Aldossari N."/>
        </authorList>
    </citation>
    <scope>NUCLEOTIDE SEQUENCE</scope>
    <source>
        <strain evidence="2">SCG-10</strain>
    </source>
</reference>
<organism evidence="2 3">
    <name type="scientific">Linnemannia hyalina</name>
    <dbReference type="NCBI Taxonomy" id="64524"/>
    <lineage>
        <taxon>Eukaryota</taxon>
        <taxon>Fungi</taxon>
        <taxon>Fungi incertae sedis</taxon>
        <taxon>Mucoromycota</taxon>
        <taxon>Mortierellomycotina</taxon>
        <taxon>Mortierellomycetes</taxon>
        <taxon>Mortierellales</taxon>
        <taxon>Mortierellaceae</taxon>
        <taxon>Linnemannia</taxon>
    </lineage>
</organism>
<dbReference type="Pfam" id="PF20231">
    <property type="entry name" value="DUF6589"/>
    <property type="match status" value="1"/>
</dbReference>
<dbReference type="InterPro" id="IPR046496">
    <property type="entry name" value="DUF6589"/>
</dbReference>
<evidence type="ECO:0000313" key="3">
    <source>
        <dbReference type="Proteomes" id="UP000707451"/>
    </source>
</evidence>
<dbReference type="OrthoDB" id="2449229at2759"/>
<dbReference type="Proteomes" id="UP000707451">
    <property type="component" value="Unassembled WGS sequence"/>
</dbReference>
<keyword evidence="3" id="KW-1185">Reference proteome</keyword>
<evidence type="ECO:0000259" key="1">
    <source>
        <dbReference type="Pfam" id="PF20231"/>
    </source>
</evidence>